<dbReference type="GO" id="GO:0008270">
    <property type="term" value="F:zinc ion binding"/>
    <property type="evidence" value="ECO:0007669"/>
    <property type="project" value="UniProtKB-KW"/>
</dbReference>
<evidence type="ECO:0000259" key="6">
    <source>
        <dbReference type="PROSITE" id="PS51036"/>
    </source>
</evidence>
<gene>
    <name evidence="8" type="ORF">RRG08_004453</name>
</gene>
<feature type="compositionally biased region" description="Low complexity" evidence="5">
    <location>
        <begin position="48"/>
        <end position="62"/>
    </location>
</feature>
<dbReference type="PANTHER" id="PTHR10634:SF149">
    <property type="entry name" value="AN1-TYPE DOMAIN-CONTAINING PROTEIN-RELATED"/>
    <property type="match status" value="1"/>
</dbReference>
<feature type="region of interest" description="Disordered" evidence="5">
    <location>
        <begin position="48"/>
        <end position="72"/>
    </location>
</feature>
<evidence type="ECO:0000256" key="5">
    <source>
        <dbReference type="SAM" id="MobiDB-lite"/>
    </source>
</evidence>
<evidence type="ECO:0000313" key="9">
    <source>
        <dbReference type="Proteomes" id="UP001283361"/>
    </source>
</evidence>
<evidence type="ECO:0000313" key="8">
    <source>
        <dbReference type="EMBL" id="KAK3795298.1"/>
    </source>
</evidence>
<evidence type="ECO:0000256" key="2">
    <source>
        <dbReference type="ARBA" id="ARBA00022771"/>
    </source>
</evidence>
<feature type="region of interest" description="Disordered" evidence="5">
    <location>
        <begin position="87"/>
        <end position="183"/>
    </location>
</feature>
<evidence type="ECO:0000256" key="1">
    <source>
        <dbReference type="ARBA" id="ARBA00022723"/>
    </source>
</evidence>
<proteinExistence type="predicted"/>
<dbReference type="GO" id="GO:0003677">
    <property type="term" value="F:DNA binding"/>
    <property type="evidence" value="ECO:0007669"/>
    <property type="project" value="InterPro"/>
</dbReference>
<dbReference type="Pfam" id="PF01754">
    <property type="entry name" value="zf-A20"/>
    <property type="match status" value="1"/>
</dbReference>
<evidence type="ECO:0000256" key="4">
    <source>
        <dbReference type="PROSITE-ProRule" id="PRU00449"/>
    </source>
</evidence>
<dbReference type="InterPro" id="IPR002653">
    <property type="entry name" value="Znf_A20"/>
</dbReference>
<evidence type="ECO:0008006" key="10">
    <source>
        <dbReference type="Google" id="ProtNLM"/>
    </source>
</evidence>
<dbReference type="Gene3D" id="4.10.1110.10">
    <property type="entry name" value="AN1-like Zinc finger"/>
    <property type="match status" value="1"/>
</dbReference>
<dbReference type="PROSITE" id="PS51036">
    <property type="entry name" value="ZF_A20"/>
    <property type="match status" value="1"/>
</dbReference>
<comment type="caution">
    <text evidence="8">The sequence shown here is derived from an EMBL/GenBank/DDBJ whole genome shotgun (WGS) entry which is preliminary data.</text>
</comment>
<dbReference type="InterPro" id="IPR035896">
    <property type="entry name" value="AN1-like_Znf"/>
</dbReference>
<name>A0AAE1E736_9GAST</name>
<dbReference type="SMART" id="SM00154">
    <property type="entry name" value="ZnF_AN1"/>
    <property type="match status" value="1"/>
</dbReference>
<dbReference type="PANTHER" id="PTHR10634">
    <property type="entry name" value="AN1-TYPE ZINC FINGER PROTEIN"/>
    <property type="match status" value="1"/>
</dbReference>
<keyword evidence="1" id="KW-0479">Metal-binding</keyword>
<accession>A0AAE1E736</accession>
<dbReference type="InterPro" id="IPR000058">
    <property type="entry name" value="Znf_AN1"/>
</dbReference>
<dbReference type="FunFam" id="4.10.1110.10:FF:000001">
    <property type="entry name" value="Zinc finger AN1-type containing 6"/>
    <property type="match status" value="1"/>
</dbReference>
<keyword evidence="9" id="KW-1185">Reference proteome</keyword>
<sequence>MSMEEKGNHQNLGTPTFCRNGCGFYAAQAFDGMCSKCYKDVKQQLQQPGGPVVQTASPTQTPMTPPGGPQVDDVDAVAAALSRTSLGEMNVNTSSNNPHPGSPSSSSESLATASEKVPGGAVGGSSEVDTASPTVPTVSASAAKTSTSSTTASSPAAEDGSPAVGSPEAEENNDGDKGKKPKKNRCMECRKKVGLTGFVCHCGKLFCSLHRYSDTHDCTFDFREKGQEEIRRNNPVIKGEKIQKI</sequence>
<feature type="compositionally biased region" description="Low complexity" evidence="5">
    <location>
        <begin position="134"/>
        <end position="157"/>
    </location>
</feature>
<protein>
    <recommendedName>
        <fullName evidence="10">AN1-type zinc finger protein 6</fullName>
    </recommendedName>
</protein>
<dbReference type="InterPro" id="IPR050652">
    <property type="entry name" value="AN1_A20_ZnFinger"/>
</dbReference>
<dbReference type="Pfam" id="PF01428">
    <property type="entry name" value="zf-AN1"/>
    <property type="match status" value="1"/>
</dbReference>
<dbReference type="SMART" id="SM00259">
    <property type="entry name" value="ZnF_A20"/>
    <property type="match status" value="1"/>
</dbReference>
<evidence type="ECO:0000259" key="7">
    <source>
        <dbReference type="PROSITE" id="PS51039"/>
    </source>
</evidence>
<organism evidence="8 9">
    <name type="scientific">Elysia crispata</name>
    <name type="common">lettuce slug</name>
    <dbReference type="NCBI Taxonomy" id="231223"/>
    <lineage>
        <taxon>Eukaryota</taxon>
        <taxon>Metazoa</taxon>
        <taxon>Spiralia</taxon>
        <taxon>Lophotrochozoa</taxon>
        <taxon>Mollusca</taxon>
        <taxon>Gastropoda</taxon>
        <taxon>Heterobranchia</taxon>
        <taxon>Euthyneura</taxon>
        <taxon>Panpulmonata</taxon>
        <taxon>Sacoglossa</taxon>
        <taxon>Placobranchoidea</taxon>
        <taxon>Plakobranchidae</taxon>
        <taxon>Elysia</taxon>
    </lineage>
</organism>
<keyword evidence="3" id="KW-0862">Zinc</keyword>
<feature type="compositionally biased region" description="Low complexity" evidence="5">
    <location>
        <begin position="92"/>
        <end position="109"/>
    </location>
</feature>
<dbReference type="SUPFAM" id="SSF118310">
    <property type="entry name" value="AN1-like Zinc finger"/>
    <property type="match status" value="1"/>
</dbReference>
<dbReference type="SUPFAM" id="SSF57716">
    <property type="entry name" value="Glucocorticoid receptor-like (DNA-binding domain)"/>
    <property type="match status" value="1"/>
</dbReference>
<keyword evidence="2 4" id="KW-0863">Zinc-finger</keyword>
<feature type="domain" description="AN1-type" evidence="7">
    <location>
        <begin position="180"/>
        <end position="226"/>
    </location>
</feature>
<evidence type="ECO:0000256" key="3">
    <source>
        <dbReference type="ARBA" id="ARBA00022833"/>
    </source>
</evidence>
<reference evidence="8" key="1">
    <citation type="journal article" date="2023" name="G3 (Bethesda)">
        <title>A reference genome for the long-term kleptoplast-retaining sea slug Elysia crispata morphotype clarki.</title>
        <authorList>
            <person name="Eastman K.E."/>
            <person name="Pendleton A.L."/>
            <person name="Shaikh M.A."/>
            <person name="Suttiyut T."/>
            <person name="Ogas R."/>
            <person name="Tomko P."/>
            <person name="Gavelis G."/>
            <person name="Widhalm J.R."/>
            <person name="Wisecaver J.H."/>
        </authorList>
    </citation>
    <scope>NUCLEOTIDE SEQUENCE</scope>
    <source>
        <strain evidence="8">ECLA1</strain>
    </source>
</reference>
<dbReference type="AlphaFoldDB" id="A0AAE1E736"/>
<dbReference type="PROSITE" id="PS51039">
    <property type="entry name" value="ZF_AN1"/>
    <property type="match status" value="1"/>
</dbReference>
<dbReference type="EMBL" id="JAWDGP010001073">
    <property type="protein sequence ID" value="KAK3795298.1"/>
    <property type="molecule type" value="Genomic_DNA"/>
</dbReference>
<feature type="domain" description="A20-type" evidence="6">
    <location>
        <begin position="12"/>
        <end position="46"/>
    </location>
</feature>
<dbReference type="Proteomes" id="UP001283361">
    <property type="component" value="Unassembled WGS sequence"/>
</dbReference>
<dbReference type="Gene3D" id="1.20.5.4770">
    <property type="match status" value="1"/>
</dbReference>